<feature type="region of interest" description="Disordered" evidence="1">
    <location>
        <begin position="1"/>
        <end position="93"/>
    </location>
</feature>
<proteinExistence type="predicted"/>
<evidence type="ECO:0000313" key="3">
    <source>
        <dbReference type="EMBL" id="EFN64107.1"/>
    </source>
</evidence>
<gene>
    <name evidence="3" type="ORF">EAG_07258</name>
</gene>
<evidence type="ECO:0000256" key="1">
    <source>
        <dbReference type="SAM" id="MobiDB-lite"/>
    </source>
</evidence>
<keyword evidence="4" id="KW-1185">Reference proteome</keyword>
<dbReference type="Proteomes" id="UP000000311">
    <property type="component" value="Unassembled WGS sequence"/>
</dbReference>
<keyword evidence="2" id="KW-0812">Transmembrane</keyword>
<keyword evidence="2" id="KW-1133">Transmembrane helix</keyword>
<feature type="region of interest" description="Disordered" evidence="1">
    <location>
        <begin position="282"/>
        <end position="316"/>
    </location>
</feature>
<dbReference type="EMBL" id="GL441868">
    <property type="protein sequence ID" value="EFN64107.1"/>
    <property type="molecule type" value="Genomic_DNA"/>
</dbReference>
<evidence type="ECO:0000313" key="4">
    <source>
        <dbReference type="Proteomes" id="UP000000311"/>
    </source>
</evidence>
<organism evidence="4">
    <name type="scientific">Camponotus floridanus</name>
    <name type="common">Florida carpenter ant</name>
    <dbReference type="NCBI Taxonomy" id="104421"/>
    <lineage>
        <taxon>Eukaryota</taxon>
        <taxon>Metazoa</taxon>
        <taxon>Ecdysozoa</taxon>
        <taxon>Arthropoda</taxon>
        <taxon>Hexapoda</taxon>
        <taxon>Insecta</taxon>
        <taxon>Pterygota</taxon>
        <taxon>Neoptera</taxon>
        <taxon>Endopterygota</taxon>
        <taxon>Hymenoptera</taxon>
        <taxon>Apocrita</taxon>
        <taxon>Aculeata</taxon>
        <taxon>Formicoidea</taxon>
        <taxon>Formicidae</taxon>
        <taxon>Formicinae</taxon>
        <taxon>Camponotus</taxon>
    </lineage>
</organism>
<reference evidence="3 4" key="1">
    <citation type="journal article" date="2010" name="Science">
        <title>Genomic comparison of the ants Camponotus floridanus and Harpegnathos saltator.</title>
        <authorList>
            <person name="Bonasio R."/>
            <person name="Zhang G."/>
            <person name="Ye C."/>
            <person name="Mutti N.S."/>
            <person name="Fang X."/>
            <person name="Qin N."/>
            <person name="Donahue G."/>
            <person name="Yang P."/>
            <person name="Li Q."/>
            <person name="Li C."/>
            <person name="Zhang P."/>
            <person name="Huang Z."/>
            <person name="Berger S.L."/>
            <person name="Reinberg D."/>
            <person name="Wang J."/>
            <person name="Liebig J."/>
        </authorList>
    </citation>
    <scope>NUCLEOTIDE SEQUENCE [LARGE SCALE GENOMIC DNA]</scope>
    <source>
        <strain evidence="4">C129</strain>
    </source>
</reference>
<dbReference type="OrthoDB" id="8191652at2759"/>
<keyword evidence="2" id="KW-0472">Membrane</keyword>
<dbReference type="AlphaFoldDB" id="E2AR32"/>
<protein>
    <submittedName>
        <fullName evidence="3">Uncharacterized protein</fullName>
    </submittedName>
</protein>
<dbReference type="InParanoid" id="E2AR32"/>
<accession>E2AR32</accession>
<name>E2AR32_CAMFO</name>
<evidence type="ECO:0000256" key="2">
    <source>
        <dbReference type="SAM" id="Phobius"/>
    </source>
</evidence>
<sequence>MTKHPLYETSTDSTENIITSTSIETDSTEDITTSTSIETDSTEDITPSTSIETDSTENKTTSTSIETDSTEDTNDTKPSAPTNSPDDDDTASFTFINFHPHISDVTSADNQAETLKVEFEELRRNDDNLHKFTEMAIFRNHYMFPTVPNTVLSKQKNTLKSVLNQKSSKTNEDIAISTKQKLEKKDHISKNKHCKKPQSLVLWRPLAPPIQDLEEKSRIYKLFLPFTPIPKLLAICPPPPESTTSELLNVIEKPNTSKSDINLDSQSSKTCIFTKQAKIKTPKDSTNESNSSTDDESYIDTEQSTHSATHTDDDIRNLELLDNQEKTIEESPPECSECALILVVSLLFVALTLIVSFSIAALFFAYLFPFDPLGLSLGQNLEHTDTFTSVIVELEEKILDHDETIQALAEYLQQDTPLLKVVALINNASVDKSYTIDIIRNKFARRSGNERVSLYPSFTVLENLSLKSFKVVIDFVNMCQRVYPRDQQVTILADFKIDDDLTHIDLNRAINTLKETLIKANINFKILLYKPLNEEALEKYIQNMAENIGESFSQIQIDDIKRDLIEGNCKKAYGHCYG</sequence>
<feature type="compositionally biased region" description="Low complexity" evidence="1">
    <location>
        <begin position="8"/>
        <end position="39"/>
    </location>
</feature>
<feature type="transmembrane region" description="Helical" evidence="2">
    <location>
        <begin position="339"/>
        <end position="368"/>
    </location>
</feature>